<dbReference type="PANTHER" id="PTHR35176">
    <property type="entry name" value="HEME OXYGENASE HI_0854-RELATED"/>
    <property type="match status" value="1"/>
</dbReference>
<accession>A0A2M6P398</accession>
<dbReference type="SUPFAM" id="SSF50475">
    <property type="entry name" value="FMN-binding split barrel"/>
    <property type="match status" value="1"/>
</dbReference>
<evidence type="ECO:0000256" key="1">
    <source>
        <dbReference type="ARBA" id="ARBA00023002"/>
    </source>
</evidence>
<dbReference type="GO" id="GO:0016627">
    <property type="term" value="F:oxidoreductase activity, acting on the CH-CH group of donors"/>
    <property type="evidence" value="ECO:0007669"/>
    <property type="project" value="TreeGrafter"/>
</dbReference>
<comment type="caution">
    <text evidence="3">The sequence shown here is derived from an EMBL/GenBank/DDBJ whole genome shotgun (WGS) entry which is preliminary data.</text>
</comment>
<dbReference type="GO" id="GO:0005829">
    <property type="term" value="C:cytosol"/>
    <property type="evidence" value="ECO:0007669"/>
    <property type="project" value="TreeGrafter"/>
</dbReference>
<name>A0A2M6P398_9BACT</name>
<evidence type="ECO:0000259" key="2">
    <source>
        <dbReference type="Pfam" id="PF01243"/>
    </source>
</evidence>
<proteinExistence type="predicted"/>
<dbReference type="EMBL" id="PFBW01000011">
    <property type="protein sequence ID" value="PIR77850.1"/>
    <property type="molecule type" value="Genomic_DNA"/>
</dbReference>
<dbReference type="InterPro" id="IPR012349">
    <property type="entry name" value="Split_barrel_FMN-bd"/>
</dbReference>
<organism evidence="3 4">
    <name type="scientific">Candidatus Magasanikbacteria bacterium CG10_big_fil_rev_8_21_14_0_10_38_6</name>
    <dbReference type="NCBI Taxonomy" id="1974647"/>
    <lineage>
        <taxon>Bacteria</taxon>
        <taxon>Candidatus Magasanikiibacteriota</taxon>
    </lineage>
</organism>
<dbReference type="AlphaFoldDB" id="A0A2M6P398"/>
<dbReference type="GO" id="GO:0070967">
    <property type="term" value="F:coenzyme F420 binding"/>
    <property type="evidence" value="ECO:0007669"/>
    <property type="project" value="TreeGrafter"/>
</dbReference>
<keyword evidence="1" id="KW-0560">Oxidoreductase</keyword>
<dbReference type="InterPro" id="IPR011576">
    <property type="entry name" value="Pyridox_Oxase_N"/>
</dbReference>
<protein>
    <recommendedName>
        <fullName evidence="2">Pyridoxamine 5'-phosphate oxidase N-terminal domain-containing protein</fullName>
    </recommendedName>
</protein>
<dbReference type="Pfam" id="PF01243">
    <property type="entry name" value="PNPOx_N"/>
    <property type="match status" value="1"/>
</dbReference>
<gene>
    <name evidence="3" type="ORF">COU30_00245</name>
</gene>
<sequence length="160" mass="18062">MKPVTHDVSSKTMLSFLQKNHVAVLSTLRPDGSPDGVSIYYLCEDTFSLLFPTKKGLQKYINIQKDNRVCVTVTDADNQITMKIRGTAEDVGNDIERVKNLFDYLAIVLPENQSPPFLKHTAGESTIMKVTPIEVLYKKYDTKKLEEGFLSFDKKDAKKA</sequence>
<evidence type="ECO:0000313" key="3">
    <source>
        <dbReference type="EMBL" id="PIR77850.1"/>
    </source>
</evidence>
<dbReference type="Gene3D" id="2.30.110.10">
    <property type="entry name" value="Electron Transport, Fmn-binding Protein, Chain A"/>
    <property type="match status" value="1"/>
</dbReference>
<reference evidence="4" key="1">
    <citation type="submission" date="2017-09" db="EMBL/GenBank/DDBJ databases">
        <title>Depth-based differentiation of microbial function through sediment-hosted aquifers and enrichment of novel symbionts in the deep terrestrial subsurface.</title>
        <authorList>
            <person name="Probst A.J."/>
            <person name="Ladd B."/>
            <person name="Jarett J.K."/>
            <person name="Geller-Mcgrath D.E."/>
            <person name="Sieber C.M.K."/>
            <person name="Emerson J.B."/>
            <person name="Anantharaman K."/>
            <person name="Thomas B.C."/>
            <person name="Malmstrom R."/>
            <person name="Stieglmeier M."/>
            <person name="Klingl A."/>
            <person name="Woyke T."/>
            <person name="Ryan C.M."/>
            <person name="Banfield J.F."/>
        </authorList>
    </citation>
    <scope>NUCLEOTIDE SEQUENCE [LARGE SCALE GENOMIC DNA]</scope>
</reference>
<dbReference type="InterPro" id="IPR052019">
    <property type="entry name" value="F420H2_bilvrd_red/Heme_oxyg"/>
</dbReference>
<evidence type="ECO:0000313" key="4">
    <source>
        <dbReference type="Proteomes" id="UP000228528"/>
    </source>
</evidence>
<dbReference type="Proteomes" id="UP000228528">
    <property type="component" value="Unassembled WGS sequence"/>
</dbReference>
<dbReference type="PANTHER" id="PTHR35176:SF6">
    <property type="entry name" value="HEME OXYGENASE HI_0854-RELATED"/>
    <property type="match status" value="1"/>
</dbReference>
<feature type="domain" description="Pyridoxamine 5'-phosphate oxidase N-terminal" evidence="2">
    <location>
        <begin position="11"/>
        <end position="137"/>
    </location>
</feature>